<name>A0ABQ5CF77_9ASTR</name>
<dbReference type="InterPro" id="IPR011990">
    <property type="entry name" value="TPR-like_helical_dom_sf"/>
</dbReference>
<evidence type="ECO:0000256" key="1">
    <source>
        <dbReference type="ARBA" id="ARBA00007626"/>
    </source>
</evidence>
<keyword evidence="4" id="KW-1185">Reference proteome</keyword>
<accession>A0ABQ5CF77</accession>
<gene>
    <name evidence="3" type="ORF">Tco_0895129</name>
</gene>
<feature type="region of interest" description="Disordered" evidence="2">
    <location>
        <begin position="809"/>
        <end position="855"/>
    </location>
</feature>
<dbReference type="InterPro" id="IPR051114">
    <property type="entry name" value="Mito_RNA_Proc_CCM1"/>
</dbReference>
<sequence>MQTEEQEQLSIEEKSKLFVELLEKRKKHFASLRAQEKRNKPPTKAQKRNTLSTYLKNMSGYKHNQLKSKSYDEIQEMFDKEMKRVNTFVDIDTELVKGSKTKAEESFKRAGEELKSDNSKKQRIDEHIVQDDEVAIDAIPLAIKPPVIVEWKIIKEGKLGYFQLIRADGSSKRYSSMIQMLQNIDKEDLEALWKLVKAKHENTRPEEAYERVLWGYLKVIFEHDIESEVWRSLERHNVTVWKLFSSSGVHFVRFKDLHIFMLVEKKYPLTPATITGMLNKKLQVDQWNEMSYQLLKLLIKKINIKFRGGLLGLKDCLELILLRYFGFMVYLWFYPTIPEVIEVAKASNAYNFISQMTTGIPGTRICKIRVVNEIDTSAARKNKEWQDKLPNVLKAEEIIYSKASSKTFDEVKVDVGGDMFGCTQGVSENADTSRKVGEDVNAIVRKVTEVLRGGDGLMSVEERLDEMMWSLIAMWIKNGEFVTTSMIYILEEAKRYEFVEGLCEEMERLKDRKIRKAGFEPDVTVYKVMLRMLCNCGKAYIAMEFYKEMVIREALEVLRNMKNKDIVIEPDHFQTLLNGMCHADRMADALEIVDILKRKDAVDKNIYGMHVFTILGLIMEKLMDGVLSQLTSTRNAKGINSQVTNVSSSLPTRTKNMENGKRQRTPTHDIIEDIAETIVSTMLRRMSETQPAENDSSAITTTVGPRPATAKRDLEIKVKGGMFGGEDKDQGISTESNVKTYVSEDVETPNELHVDNDEVVVFDEMIVKKGCERWKLTVSGYFVGYKMAPNELRFGNEGLNSVNIEEEEAKMKKKEEKNSKNNVASNDFEVQGRRRNNGSMQYRNADNGKQKDGRP</sequence>
<comment type="caution">
    <text evidence="3">The sequence shown here is derived from an EMBL/GenBank/DDBJ whole genome shotgun (WGS) entry which is preliminary data.</text>
</comment>
<dbReference type="PANTHER" id="PTHR47934:SF6">
    <property type="entry name" value="MITOCHONDRIAL GROUP I INTRON SPLICING FACTOR CCM1-RELATED"/>
    <property type="match status" value="1"/>
</dbReference>
<reference evidence="3" key="1">
    <citation type="journal article" date="2022" name="Int. J. Mol. Sci.">
        <title>Draft Genome of Tanacetum Coccineum: Genomic Comparison of Closely Related Tanacetum-Family Plants.</title>
        <authorList>
            <person name="Yamashiro T."/>
            <person name="Shiraishi A."/>
            <person name="Nakayama K."/>
            <person name="Satake H."/>
        </authorList>
    </citation>
    <scope>NUCLEOTIDE SEQUENCE</scope>
</reference>
<dbReference type="PANTHER" id="PTHR47934">
    <property type="entry name" value="PENTATRICOPEPTIDE REPEAT-CONTAINING PROTEIN PET309, MITOCHONDRIAL"/>
    <property type="match status" value="1"/>
</dbReference>
<evidence type="ECO:0000313" key="4">
    <source>
        <dbReference type="Proteomes" id="UP001151760"/>
    </source>
</evidence>
<feature type="compositionally biased region" description="Basic and acidic residues" evidence="2">
    <location>
        <begin position="846"/>
        <end position="855"/>
    </location>
</feature>
<organism evidence="3 4">
    <name type="scientific">Tanacetum coccineum</name>
    <dbReference type="NCBI Taxonomy" id="301880"/>
    <lineage>
        <taxon>Eukaryota</taxon>
        <taxon>Viridiplantae</taxon>
        <taxon>Streptophyta</taxon>
        <taxon>Embryophyta</taxon>
        <taxon>Tracheophyta</taxon>
        <taxon>Spermatophyta</taxon>
        <taxon>Magnoliopsida</taxon>
        <taxon>eudicotyledons</taxon>
        <taxon>Gunneridae</taxon>
        <taxon>Pentapetalae</taxon>
        <taxon>asterids</taxon>
        <taxon>campanulids</taxon>
        <taxon>Asterales</taxon>
        <taxon>Asteraceae</taxon>
        <taxon>Asteroideae</taxon>
        <taxon>Anthemideae</taxon>
        <taxon>Anthemidinae</taxon>
        <taxon>Tanacetum</taxon>
    </lineage>
</organism>
<feature type="compositionally biased region" description="Basic and acidic residues" evidence="2">
    <location>
        <begin position="809"/>
        <end position="819"/>
    </location>
</feature>
<dbReference type="Gene3D" id="1.25.40.10">
    <property type="entry name" value="Tetratricopeptide repeat domain"/>
    <property type="match status" value="1"/>
</dbReference>
<dbReference type="EMBL" id="BQNB010014194">
    <property type="protein sequence ID" value="GJT25192.1"/>
    <property type="molecule type" value="Genomic_DNA"/>
</dbReference>
<feature type="compositionally biased region" description="Basic and acidic residues" evidence="2">
    <location>
        <begin position="655"/>
        <end position="664"/>
    </location>
</feature>
<evidence type="ECO:0000256" key="2">
    <source>
        <dbReference type="SAM" id="MobiDB-lite"/>
    </source>
</evidence>
<feature type="region of interest" description="Disordered" evidence="2">
    <location>
        <begin position="645"/>
        <end position="664"/>
    </location>
</feature>
<dbReference type="Proteomes" id="UP001151760">
    <property type="component" value="Unassembled WGS sequence"/>
</dbReference>
<evidence type="ECO:0000313" key="3">
    <source>
        <dbReference type="EMBL" id="GJT25192.1"/>
    </source>
</evidence>
<proteinExistence type="inferred from homology"/>
<protein>
    <submittedName>
        <fullName evidence="3">Ribonuclease H-like domain, reverse transcriptase, RNA-dependent DNA polymerase</fullName>
    </submittedName>
</protein>
<comment type="similarity">
    <text evidence="1">Belongs to the PPR family. P subfamily.</text>
</comment>
<feature type="compositionally biased region" description="Polar residues" evidence="2">
    <location>
        <begin position="645"/>
        <end position="654"/>
    </location>
</feature>
<reference evidence="3" key="2">
    <citation type="submission" date="2022-01" db="EMBL/GenBank/DDBJ databases">
        <authorList>
            <person name="Yamashiro T."/>
            <person name="Shiraishi A."/>
            <person name="Satake H."/>
            <person name="Nakayama K."/>
        </authorList>
    </citation>
    <scope>NUCLEOTIDE SEQUENCE</scope>
</reference>